<keyword evidence="5" id="KW-1133">Transmembrane helix</keyword>
<keyword evidence="5" id="KW-0472">Membrane</keyword>
<evidence type="ECO:0000256" key="3">
    <source>
        <dbReference type="ARBA" id="ARBA00023163"/>
    </source>
</evidence>
<dbReference type="PANTHER" id="PTHR44688">
    <property type="entry name" value="DNA-BINDING TRANSCRIPTIONAL ACTIVATOR DEVR_DOSR"/>
    <property type="match status" value="1"/>
</dbReference>
<dbReference type="GO" id="GO:0003677">
    <property type="term" value="F:DNA binding"/>
    <property type="evidence" value="ECO:0007669"/>
    <property type="project" value="UniProtKB-KW"/>
</dbReference>
<evidence type="ECO:0000313" key="7">
    <source>
        <dbReference type="EMBL" id="MBA2932677.1"/>
    </source>
</evidence>
<feature type="region of interest" description="Disordered" evidence="4">
    <location>
        <begin position="69"/>
        <end position="100"/>
    </location>
</feature>
<feature type="domain" description="HTH luxR-type" evidence="6">
    <location>
        <begin position="2"/>
        <end position="67"/>
    </location>
</feature>
<sequence length="181" mass="19914">MDDARLSRLTERQKACLRLVRAGYTTKEIAARLGASPGAIDKTVKLAMAKLGVDRRSVAARMLERHEAEGGYQPLDPPRLDLPEPAEPGRIGASPRREGMFEPSAPMVVREERSVFEPLVSPRPAPAPDPDEDERDSAFDVAIAMRSSADWIVKICSALALVCVAALLLSKLWDWVLHQPH</sequence>
<dbReference type="Pfam" id="PF00196">
    <property type="entry name" value="GerE"/>
    <property type="match status" value="1"/>
</dbReference>
<dbReference type="AlphaFoldDB" id="A0A838L0U8"/>
<keyword evidence="5" id="KW-0812">Transmembrane</keyword>
<dbReference type="RefSeq" id="WP_160364780.1">
    <property type="nucleotide sequence ID" value="NZ_JACEIB010000001.1"/>
</dbReference>
<accession>A0A838L0U8</accession>
<protein>
    <submittedName>
        <fullName evidence="7">Helix-turn-helix transcriptional regulator</fullName>
    </submittedName>
</protein>
<evidence type="ECO:0000256" key="2">
    <source>
        <dbReference type="ARBA" id="ARBA00023125"/>
    </source>
</evidence>
<keyword evidence="1" id="KW-0805">Transcription regulation</keyword>
<dbReference type="SUPFAM" id="SSF46894">
    <property type="entry name" value="C-terminal effector domain of the bipartite response regulators"/>
    <property type="match status" value="1"/>
</dbReference>
<proteinExistence type="predicted"/>
<dbReference type="GO" id="GO:0006355">
    <property type="term" value="P:regulation of DNA-templated transcription"/>
    <property type="evidence" value="ECO:0007669"/>
    <property type="project" value="InterPro"/>
</dbReference>
<dbReference type="InterPro" id="IPR016032">
    <property type="entry name" value="Sig_transdc_resp-reg_C-effctor"/>
</dbReference>
<dbReference type="Gene3D" id="1.10.10.10">
    <property type="entry name" value="Winged helix-like DNA-binding domain superfamily/Winged helix DNA-binding domain"/>
    <property type="match status" value="1"/>
</dbReference>
<evidence type="ECO:0000259" key="6">
    <source>
        <dbReference type="PROSITE" id="PS50043"/>
    </source>
</evidence>
<organism evidence="7 8">
    <name type="scientific">Sphingomonas chungangi</name>
    <dbReference type="NCBI Taxonomy" id="2683589"/>
    <lineage>
        <taxon>Bacteria</taxon>
        <taxon>Pseudomonadati</taxon>
        <taxon>Pseudomonadota</taxon>
        <taxon>Alphaproteobacteria</taxon>
        <taxon>Sphingomonadales</taxon>
        <taxon>Sphingomonadaceae</taxon>
        <taxon>Sphingomonas</taxon>
    </lineage>
</organism>
<dbReference type="Proteomes" id="UP000570166">
    <property type="component" value="Unassembled WGS sequence"/>
</dbReference>
<keyword evidence="2" id="KW-0238">DNA-binding</keyword>
<dbReference type="PANTHER" id="PTHR44688:SF16">
    <property type="entry name" value="DNA-BINDING TRANSCRIPTIONAL ACTIVATOR DEVR_DOSR"/>
    <property type="match status" value="1"/>
</dbReference>
<keyword evidence="8" id="KW-1185">Reference proteome</keyword>
<name>A0A838L0U8_9SPHN</name>
<evidence type="ECO:0000313" key="8">
    <source>
        <dbReference type="Proteomes" id="UP000570166"/>
    </source>
</evidence>
<evidence type="ECO:0000256" key="4">
    <source>
        <dbReference type="SAM" id="MobiDB-lite"/>
    </source>
</evidence>
<dbReference type="InterPro" id="IPR036388">
    <property type="entry name" value="WH-like_DNA-bd_sf"/>
</dbReference>
<gene>
    <name evidence="7" type="ORF">HZF05_01085</name>
</gene>
<dbReference type="CDD" id="cd06170">
    <property type="entry name" value="LuxR_C_like"/>
    <property type="match status" value="1"/>
</dbReference>
<dbReference type="EMBL" id="JACEIB010000001">
    <property type="protein sequence ID" value="MBA2932677.1"/>
    <property type="molecule type" value="Genomic_DNA"/>
</dbReference>
<evidence type="ECO:0000256" key="1">
    <source>
        <dbReference type="ARBA" id="ARBA00023015"/>
    </source>
</evidence>
<dbReference type="PROSITE" id="PS50043">
    <property type="entry name" value="HTH_LUXR_2"/>
    <property type="match status" value="1"/>
</dbReference>
<dbReference type="SMART" id="SM00421">
    <property type="entry name" value="HTH_LUXR"/>
    <property type="match status" value="1"/>
</dbReference>
<comment type="caution">
    <text evidence="7">The sequence shown here is derived from an EMBL/GenBank/DDBJ whole genome shotgun (WGS) entry which is preliminary data.</text>
</comment>
<evidence type="ECO:0000256" key="5">
    <source>
        <dbReference type="SAM" id="Phobius"/>
    </source>
</evidence>
<reference evidence="7 8" key="1">
    <citation type="submission" date="2020-07" db="EMBL/GenBank/DDBJ databases">
        <authorList>
            <person name="Sun Q."/>
        </authorList>
    </citation>
    <scope>NUCLEOTIDE SEQUENCE [LARGE SCALE GENOMIC DNA]</scope>
    <source>
        <strain evidence="7 8">CGMCC 1.13654</strain>
    </source>
</reference>
<feature type="transmembrane region" description="Helical" evidence="5">
    <location>
        <begin position="151"/>
        <end position="173"/>
    </location>
</feature>
<keyword evidence="3" id="KW-0804">Transcription</keyword>
<dbReference type="InterPro" id="IPR000792">
    <property type="entry name" value="Tscrpt_reg_LuxR_C"/>
</dbReference>